<organism evidence="7 8">
    <name type="scientific">Mesorhizobium salmacidum</name>
    <dbReference type="NCBI Taxonomy" id="3015171"/>
    <lineage>
        <taxon>Bacteria</taxon>
        <taxon>Pseudomonadati</taxon>
        <taxon>Pseudomonadota</taxon>
        <taxon>Alphaproteobacteria</taxon>
        <taxon>Hyphomicrobiales</taxon>
        <taxon>Phyllobacteriaceae</taxon>
        <taxon>Mesorhizobium</taxon>
    </lineage>
</organism>
<sequence length="403" mass="43513">MRSPNLKRGTQLVHAGRHPAEFGGVVNTPVVRASTVLYPDIGAYERSRASKFGALRYGRYGTQTSFALAEAMAQIEGADGAVLYPSGLAAIAGVLKALLSPGDHLLVTDAVYGPARNFCETELRRNGIDVTFFAPGIGASIGDLVRPQTRVVYCESPGSLTFEVQDIPAIAAACRSPDIAIVVDNTWATPFFHRPLDLGAHVAIHAATKYIVGHSDAMLGVAVANERHLPQIRDWAAGHGVLAGPDECWLALRGLRSLGARLRQHQDSAKAVAGSLKDHPAVERVLYPALDTDSSHAIWSRDFSGATGLFGVELVNTSPDTVRAFVDSLELFGIGSSWGGFESLILPSKPVRITSEQHWKGPLLRLHIGLEDPDDLLDDLQRGLDVLHEANCHDERKRNVQHR</sequence>
<keyword evidence="8" id="KW-1185">Reference proteome</keyword>
<dbReference type="Proteomes" id="UP001387293">
    <property type="component" value="Unassembled WGS sequence"/>
</dbReference>
<comment type="cofactor">
    <cofactor evidence="1 6">
        <name>pyridoxal 5'-phosphate</name>
        <dbReference type="ChEBI" id="CHEBI:597326"/>
    </cofactor>
</comment>
<dbReference type="InterPro" id="IPR015421">
    <property type="entry name" value="PyrdxlP-dep_Trfase_major"/>
</dbReference>
<dbReference type="SUPFAM" id="SSF53383">
    <property type="entry name" value="PLP-dependent transferases"/>
    <property type="match status" value="1"/>
</dbReference>
<dbReference type="PANTHER" id="PTHR43500:SF1">
    <property type="entry name" value="CYSTATHIONINE BETA-LYASE-RELATED"/>
    <property type="match status" value="1"/>
</dbReference>
<accession>A0ABU8L5C7</accession>
<evidence type="ECO:0000256" key="6">
    <source>
        <dbReference type="RuleBase" id="RU362118"/>
    </source>
</evidence>
<dbReference type="Gene3D" id="3.40.640.10">
    <property type="entry name" value="Type I PLP-dependent aspartate aminotransferase-like (Major domain)"/>
    <property type="match status" value="1"/>
</dbReference>
<protein>
    <submittedName>
        <fullName evidence="7">Cystathionine beta-lyase</fullName>
        <ecNumber evidence="7">4.4.1.13</ecNumber>
    </submittedName>
</protein>
<dbReference type="PANTHER" id="PTHR43500">
    <property type="entry name" value="CYSTATHIONINE BETA-LYASE-RELATED"/>
    <property type="match status" value="1"/>
</dbReference>
<evidence type="ECO:0000313" key="7">
    <source>
        <dbReference type="EMBL" id="MEI9412905.1"/>
    </source>
</evidence>
<comment type="caution">
    <text evidence="7">The sequence shown here is derived from an EMBL/GenBank/DDBJ whole genome shotgun (WGS) entry which is preliminary data.</text>
</comment>
<reference evidence="7 8" key="1">
    <citation type="submission" date="2022-12" db="EMBL/GenBank/DDBJ databases">
        <authorList>
            <person name="Muema E."/>
        </authorList>
    </citation>
    <scope>NUCLEOTIDE SEQUENCE [LARGE SCALE GENOMIC DNA]</scope>
    <source>
        <strain evidence="8">1326</strain>
    </source>
</reference>
<dbReference type="InterPro" id="IPR006233">
    <property type="entry name" value="Cys_b_lyase_bac"/>
</dbReference>
<dbReference type="GO" id="GO:0047804">
    <property type="term" value="F:cysteine-S-conjugate beta-lyase activity"/>
    <property type="evidence" value="ECO:0007669"/>
    <property type="project" value="UniProtKB-EC"/>
</dbReference>
<evidence type="ECO:0000313" key="8">
    <source>
        <dbReference type="Proteomes" id="UP001387293"/>
    </source>
</evidence>
<evidence type="ECO:0000256" key="4">
    <source>
        <dbReference type="ARBA" id="ARBA00023239"/>
    </source>
</evidence>
<keyword evidence="4 7" id="KW-0456">Lyase</keyword>
<dbReference type="Gene3D" id="3.90.1150.10">
    <property type="entry name" value="Aspartate Aminotransferase, domain 1"/>
    <property type="match status" value="1"/>
</dbReference>
<name>A0ABU8L5C7_9HYPH</name>
<dbReference type="NCBIfam" id="TIGR01324">
    <property type="entry name" value="cysta_beta_ly_B"/>
    <property type="match status" value="1"/>
</dbReference>
<dbReference type="RefSeq" id="WP_337109252.1">
    <property type="nucleotide sequence ID" value="NZ_JAPYKS010000042.1"/>
</dbReference>
<dbReference type="InterPro" id="IPR015424">
    <property type="entry name" value="PyrdxlP-dep_Trfase"/>
</dbReference>
<proteinExistence type="inferred from homology"/>
<keyword evidence="3 6" id="KW-0663">Pyridoxal phosphate</keyword>
<evidence type="ECO:0000256" key="2">
    <source>
        <dbReference type="ARBA" id="ARBA00009077"/>
    </source>
</evidence>
<dbReference type="EMBL" id="JAPYKS010000042">
    <property type="protein sequence ID" value="MEI9412905.1"/>
    <property type="molecule type" value="Genomic_DNA"/>
</dbReference>
<dbReference type="Pfam" id="PF01053">
    <property type="entry name" value="Cys_Met_Meta_PP"/>
    <property type="match status" value="1"/>
</dbReference>
<dbReference type="InterPro" id="IPR000277">
    <property type="entry name" value="Cys/Met-Metab_PyrdxlP-dep_enz"/>
</dbReference>
<dbReference type="EC" id="4.4.1.13" evidence="7"/>
<evidence type="ECO:0000256" key="5">
    <source>
        <dbReference type="ARBA" id="ARBA00047517"/>
    </source>
</evidence>
<evidence type="ECO:0000256" key="3">
    <source>
        <dbReference type="ARBA" id="ARBA00022898"/>
    </source>
</evidence>
<evidence type="ECO:0000256" key="1">
    <source>
        <dbReference type="ARBA" id="ARBA00001933"/>
    </source>
</evidence>
<dbReference type="InterPro" id="IPR015422">
    <property type="entry name" value="PyrdxlP-dep_Trfase_small"/>
</dbReference>
<dbReference type="PIRSF" id="PIRSF001434">
    <property type="entry name" value="CGS"/>
    <property type="match status" value="1"/>
</dbReference>
<comment type="catalytic activity">
    <reaction evidence="5">
        <text>L,L-cystathionine + H2O = L-homocysteine + pyruvate + NH4(+)</text>
        <dbReference type="Rhea" id="RHEA:13965"/>
        <dbReference type="ChEBI" id="CHEBI:15361"/>
        <dbReference type="ChEBI" id="CHEBI:15377"/>
        <dbReference type="ChEBI" id="CHEBI:28938"/>
        <dbReference type="ChEBI" id="CHEBI:58161"/>
        <dbReference type="ChEBI" id="CHEBI:58199"/>
    </reaction>
</comment>
<gene>
    <name evidence="7" type="primary">metC</name>
    <name evidence="7" type="ORF">O7A60_29785</name>
</gene>
<comment type="similarity">
    <text evidence="2 6">Belongs to the trans-sulfuration enzymes family.</text>
</comment>